<evidence type="ECO:0000256" key="1">
    <source>
        <dbReference type="SAM" id="Phobius"/>
    </source>
</evidence>
<proteinExistence type="predicted"/>
<keyword evidence="1" id="KW-0812">Transmembrane</keyword>
<name>A0A344LF74_9PSEU</name>
<dbReference type="AlphaFoldDB" id="A0A344LF74"/>
<feature type="transmembrane region" description="Helical" evidence="1">
    <location>
        <begin position="22"/>
        <end position="42"/>
    </location>
</feature>
<protein>
    <submittedName>
        <fullName evidence="2">Uncharacterized protein</fullName>
    </submittedName>
</protein>
<accession>A0A344LF74</accession>
<evidence type="ECO:0000313" key="3">
    <source>
        <dbReference type="Proteomes" id="UP000250434"/>
    </source>
</evidence>
<dbReference type="EMBL" id="CP015163">
    <property type="protein sequence ID" value="AXB46698.1"/>
    <property type="molecule type" value="Genomic_DNA"/>
</dbReference>
<feature type="transmembrane region" description="Helical" evidence="1">
    <location>
        <begin position="136"/>
        <end position="155"/>
    </location>
</feature>
<dbReference type="KEGG" id="aab:A4R43_33185"/>
<sequence>MHVSVLRRLAQEQTLLEKLGGLLRFVVFWLSIPGIFFLGLTVMHADQLNKRGAAYTVEETDRVAYVKECNQYGPFSHAGFGFHWECSVDYGAPGGKLKPFSQKTRSSIFTPADIGKTFAVKKIGKFLERYHEVDRFNWASLHSVFPFAIVALIATGQYWGLMRWAVGSLALGIKLNPHVGRKFVEKLMRQGRLEARPYNPGYYPEAAATVELNRQHGNSVKFGKIGITHYHSAKYRKKVHTWTLKWVQLEKVELTAFYRPDDKDGEYPIARVIDIYTIPREWASVEPGLKKHWGAMGIQGGARFEYFLSREKALAINTTVAAYTAINAKKQQGEVRP</sequence>
<organism evidence="2 3">
    <name type="scientific">Amycolatopsis albispora</name>
    <dbReference type="NCBI Taxonomy" id="1804986"/>
    <lineage>
        <taxon>Bacteria</taxon>
        <taxon>Bacillati</taxon>
        <taxon>Actinomycetota</taxon>
        <taxon>Actinomycetes</taxon>
        <taxon>Pseudonocardiales</taxon>
        <taxon>Pseudonocardiaceae</taxon>
        <taxon>Amycolatopsis</taxon>
    </lineage>
</organism>
<dbReference type="Proteomes" id="UP000250434">
    <property type="component" value="Chromosome"/>
</dbReference>
<dbReference type="InterPro" id="IPR045927">
    <property type="entry name" value="DUF6346"/>
</dbReference>
<dbReference type="RefSeq" id="WP_113695764.1">
    <property type="nucleotide sequence ID" value="NZ_CP015163.1"/>
</dbReference>
<evidence type="ECO:0000313" key="2">
    <source>
        <dbReference type="EMBL" id="AXB46698.1"/>
    </source>
</evidence>
<dbReference type="OrthoDB" id="3629791at2"/>
<dbReference type="Pfam" id="PF19873">
    <property type="entry name" value="DUF6346"/>
    <property type="match status" value="1"/>
</dbReference>
<reference evidence="2 3" key="1">
    <citation type="submission" date="2016-04" db="EMBL/GenBank/DDBJ databases">
        <title>Complete genome sequence and analysis of deep-sea sediment isolate, Amycolatopsis sp. WP1.</title>
        <authorList>
            <person name="Wang H."/>
            <person name="Chen S."/>
            <person name="Wu Q."/>
        </authorList>
    </citation>
    <scope>NUCLEOTIDE SEQUENCE [LARGE SCALE GENOMIC DNA]</scope>
    <source>
        <strain evidence="2 3">WP1</strain>
    </source>
</reference>
<keyword evidence="1" id="KW-1133">Transmembrane helix</keyword>
<keyword evidence="3" id="KW-1185">Reference proteome</keyword>
<gene>
    <name evidence="2" type="ORF">A4R43_33185</name>
</gene>
<keyword evidence="1" id="KW-0472">Membrane</keyword>